<feature type="transmembrane region" description="Helical" evidence="2">
    <location>
        <begin position="20"/>
        <end position="38"/>
    </location>
</feature>
<dbReference type="Proteomes" id="UP001623384">
    <property type="component" value="Chromosome"/>
</dbReference>
<gene>
    <name evidence="3" type="ORF">WHH00_03660</name>
</gene>
<keyword evidence="2" id="KW-0812">Transmembrane</keyword>
<reference evidence="3 4" key="1">
    <citation type="submission" date="2024-03" db="EMBL/GenBank/DDBJ databases">
        <title>Rhodococcus navarretei sp. nov. and Pseudarthrobacter quantumdoti sp. nov., two new species with the ability to biosynthesize Quantum Dots isolated from soil samples at Union Glacier, Antarctica.</title>
        <authorList>
            <person name="Vargas M."/>
        </authorList>
    </citation>
    <scope>NUCLEOTIDE SEQUENCE [LARGE SCALE GENOMIC DNA]</scope>
    <source>
        <strain evidence="3 4">RC-2-3</strain>
    </source>
</reference>
<feature type="region of interest" description="Disordered" evidence="1">
    <location>
        <begin position="141"/>
        <end position="190"/>
    </location>
</feature>
<keyword evidence="2" id="KW-1133">Transmembrane helix</keyword>
<evidence type="ECO:0000256" key="1">
    <source>
        <dbReference type="SAM" id="MobiDB-lite"/>
    </source>
</evidence>
<dbReference type="EMBL" id="CP148033">
    <property type="protein sequence ID" value="WXK93915.1"/>
    <property type="molecule type" value="Genomic_DNA"/>
</dbReference>
<keyword evidence="4" id="KW-1185">Reference proteome</keyword>
<keyword evidence="2" id="KW-0472">Membrane</keyword>
<organism evidence="3 4">
    <name type="scientific">Pseudarthrobacter quantipunctorum</name>
    <dbReference type="NCBI Taxonomy" id="3128980"/>
    <lineage>
        <taxon>Bacteria</taxon>
        <taxon>Bacillati</taxon>
        <taxon>Actinomycetota</taxon>
        <taxon>Actinomycetes</taxon>
        <taxon>Micrococcales</taxon>
        <taxon>Micrococcaceae</taxon>
        <taxon>Pseudarthrobacter</taxon>
    </lineage>
</organism>
<dbReference type="RefSeq" id="WP_406636622.1">
    <property type="nucleotide sequence ID" value="NZ_CP148033.1"/>
</dbReference>
<proteinExistence type="predicted"/>
<feature type="compositionally biased region" description="Pro residues" evidence="1">
    <location>
        <begin position="144"/>
        <end position="153"/>
    </location>
</feature>
<feature type="compositionally biased region" description="Low complexity" evidence="1">
    <location>
        <begin position="154"/>
        <end position="183"/>
    </location>
</feature>
<name>A0ABZ2R667_9MICC</name>
<protein>
    <submittedName>
        <fullName evidence="3">Uncharacterized protein</fullName>
    </submittedName>
</protein>
<accession>A0ABZ2R667</accession>
<evidence type="ECO:0000313" key="4">
    <source>
        <dbReference type="Proteomes" id="UP001623384"/>
    </source>
</evidence>
<evidence type="ECO:0000313" key="3">
    <source>
        <dbReference type="EMBL" id="WXK93915.1"/>
    </source>
</evidence>
<evidence type="ECO:0000256" key="2">
    <source>
        <dbReference type="SAM" id="Phobius"/>
    </source>
</evidence>
<sequence>MVRKHKPSAKPPWYKRASTFIIAAGALAAAVLGVLNLWDRIFPPPDDDLARIESIHIIKRTLLSSFASEGIGKLLPLTPVPEAASAGRIHDDGGLAGAGFLQAAPPDRGDAVATPQFTGLEQFTMRPLPTVRPVPRPTFLTFTPAPPPTPLPTPTRTTAAPSPTPTGTSTRTGSPSPTLSTTPAGNLTFSPDPSMALLRLLPPVTDEYVFDVSNQQAMQHIPPPAREYSIRSRVVETVNEKGEPVPPEQVAERLAEALQEVEATTGPQGEDPQGWTLAVRVDLQGLAGVPLLLTWSLDGLDVPLTWQAENLAYRVVGATPHDASVAEIWVPDLKRPGSYNVNIKLSYEATGIIADWRPLALPDTGVTQGG</sequence>